<sequence length="359" mass="38593">MVGDMALLRTVLRTARTIKHSPRLSVGLPPDDDVLLDAPDGRLGPALVGAGRGEYGPASALLAATREAAEWEHRDRYAVRLAAFARSRPEWFERWRRAAPDDPDVLLLGAELAVTRAWASPARDELLRPVAPLIAAAAQASPGDPVPWRIALDHARGTHAPHTAFEELWAEAVRRSALHYGCHVSALQYLSAARRGSYRECFDFAERAAQDAAPGSPAQALPARAAFAYLTGAGPGGGAPPDGAAVPRARLDAAADLAIAVSRHHPSADPWSAEGRNVLAYVLAALERWRDALEQFRLTGPYATSFPWDRPDGDPLGRFLELRRAVRLEVARATPLCPRASDRVLAEGDRGGRSTGAAH</sequence>
<name>A0A918K860_9ACTN</name>
<gene>
    <name evidence="1" type="ORF">GCM10010358_05020</name>
</gene>
<proteinExistence type="predicted"/>
<dbReference type="RefSeq" id="WP_190188425.1">
    <property type="nucleotide sequence ID" value="NZ_BMVU01000001.1"/>
</dbReference>
<evidence type="ECO:0000313" key="1">
    <source>
        <dbReference type="EMBL" id="GGX54029.1"/>
    </source>
</evidence>
<comment type="caution">
    <text evidence="1">The sequence shown here is derived from an EMBL/GenBank/DDBJ whole genome shotgun (WGS) entry which is preliminary data.</text>
</comment>
<keyword evidence="2" id="KW-1185">Reference proteome</keyword>
<protein>
    <recommendedName>
        <fullName evidence="3">DUF4034 domain-containing protein</fullName>
    </recommendedName>
</protein>
<dbReference type="Proteomes" id="UP000619244">
    <property type="component" value="Unassembled WGS sequence"/>
</dbReference>
<evidence type="ECO:0008006" key="3">
    <source>
        <dbReference type="Google" id="ProtNLM"/>
    </source>
</evidence>
<accession>A0A918K860</accession>
<reference evidence="1" key="2">
    <citation type="submission" date="2020-09" db="EMBL/GenBank/DDBJ databases">
        <authorList>
            <person name="Sun Q."/>
            <person name="Ohkuma M."/>
        </authorList>
    </citation>
    <scope>NUCLEOTIDE SEQUENCE</scope>
    <source>
        <strain evidence="1">JCM 4790</strain>
    </source>
</reference>
<dbReference type="AlphaFoldDB" id="A0A918K860"/>
<organism evidence="1 2">
    <name type="scientific">Streptomyces minutiscleroticus</name>
    <dbReference type="NCBI Taxonomy" id="68238"/>
    <lineage>
        <taxon>Bacteria</taxon>
        <taxon>Bacillati</taxon>
        <taxon>Actinomycetota</taxon>
        <taxon>Actinomycetes</taxon>
        <taxon>Kitasatosporales</taxon>
        <taxon>Streptomycetaceae</taxon>
        <taxon>Streptomyces</taxon>
    </lineage>
</organism>
<evidence type="ECO:0000313" key="2">
    <source>
        <dbReference type="Proteomes" id="UP000619244"/>
    </source>
</evidence>
<reference evidence="1" key="1">
    <citation type="journal article" date="2014" name="Int. J. Syst. Evol. Microbiol.">
        <title>Complete genome sequence of Corynebacterium casei LMG S-19264T (=DSM 44701T), isolated from a smear-ripened cheese.</title>
        <authorList>
            <consortium name="US DOE Joint Genome Institute (JGI-PGF)"/>
            <person name="Walter F."/>
            <person name="Albersmeier A."/>
            <person name="Kalinowski J."/>
            <person name="Ruckert C."/>
        </authorList>
    </citation>
    <scope>NUCLEOTIDE SEQUENCE</scope>
    <source>
        <strain evidence="1">JCM 4790</strain>
    </source>
</reference>
<dbReference type="EMBL" id="BMVU01000001">
    <property type="protein sequence ID" value="GGX54029.1"/>
    <property type="molecule type" value="Genomic_DNA"/>
</dbReference>